<reference evidence="1 2" key="1">
    <citation type="journal article" date="2018" name="Sci. Rep.">
        <title>Genomic signatures of local adaptation to the degree of environmental predictability in rotifers.</title>
        <authorList>
            <person name="Franch-Gras L."/>
            <person name="Hahn C."/>
            <person name="Garcia-Roger E.M."/>
            <person name="Carmona M.J."/>
            <person name="Serra M."/>
            <person name="Gomez A."/>
        </authorList>
    </citation>
    <scope>NUCLEOTIDE SEQUENCE [LARGE SCALE GENOMIC DNA]</scope>
    <source>
        <strain evidence="1">HYR1</strain>
    </source>
</reference>
<dbReference type="AlphaFoldDB" id="A0A3M7PRH4"/>
<accession>A0A3M7PRH4</accession>
<dbReference type="Proteomes" id="UP000276133">
    <property type="component" value="Unassembled WGS sequence"/>
</dbReference>
<keyword evidence="2" id="KW-1185">Reference proteome</keyword>
<dbReference type="EMBL" id="REGN01009352">
    <property type="protein sequence ID" value="RNA01381.1"/>
    <property type="molecule type" value="Genomic_DNA"/>
</dbReference>
<name>A0A3M7PRH4_BRAPC</name>
<sequence>MTNLENENVNLMAIIRNISSHPVVTAPYDILSSNLTLVLFKLNSLLFQSKISIFTIFIFMRIQTNILNHSDVTWGLLLNYIKLKDKNTL</sequence>
<organism evidence="1 2">
    <name type="scientific">Brachionus plicatilis</name>
    <name type="common">Marine rotifer</name>
    <name type="synonym">Brachionus muelleri</name>
    <dbReference type="NCBI Taxonomy" id="10195"/>
    <lineage>
        <taxon>Eukaryota</taxon>
        <taxon>Metazoa</taxon>
        <taxon>Spiralia</taxon>
        <taxon>Gnathifera</taxon>
        <taxon>Rotifera</taxon>
        <taxon>Eurotatoria</taxon>
        <taxon>Monogononta</taxon>
        <taxon>Pseudotrocha</taxon>
        <taxon>Ploima</taxon>
        <taxon>Brachionidae</taxon>
        <taxon>Brachionus</taxon>
    </lineage>
</organism>
<evidence type="ECO:0000313" key="2">
    <source>
        <dbReference type="Proteomes" id="UP000276133"/>
    </source>
</evidence>
<proteinExistence type="predicted"/>
<gene>
    <name evidence="1" type="ORF">BpHYR1_038600</name>
</gene>
<evidence type="ECO:0000313" key="1">
    <source>
        <dbReference type="EMBL" id="RNA01381.1"/>
    </source>
</evidence>
<comment type="caution">
    <text evidence="1">The sequence shown here is derived from an EMBL/GenBank/DDBJ whole genome shotgun (WGS) entry which is preliminary data.</text>
</comment>
<protein>
    <submittedName>
        <fullName evidence="1">Uncharacterized protein</fullName>
    </submittedName>
</protein>